<keyword evidence="2" id="KW-1185">Reference proteome</keyword>
<protein>
    <submittedName>
        <fullName evidence="1">DUF3263 domain-containing protein</fullName>
    </submittedName>
</protein>
<gene>
    <name evidence="1" type="ORF">PCC79_02775</name>
</gene>
<dbReference type="Proteomes" id="UP001434337">
    <property type="component" value="Chromosome"/>
</dbReference>
<proteinExistence type="predicted"/>
<dbReference type="RefSeq" id="WP_232550009.1">
    <property type="nucleotide sequence ID" value="NZ_CP115965.1"/>
</dbReference>
<sequence length="96" mass="10637">MSDALQSSPTAGGLTKLEAGILDFEDAWWAADGTKDAEIHARFGLTPPRYYQILNALLDREDALAHKPLLVRRLARLRASRQQSRSARHLTVRVGG</sequence>
<dbReference type="EMBL" id="CP115965">
    <property type="protein sequence ID" value="WZW99143.1"/>
    <property type="molecule type" value="Genomic_DNA"/>
</dbReference>
<organism evidence="1 2">
    <name type="scientific">Propioniciclava soli</name>
    <dbReference type="NCBI Taxonomy" id="2775081"/>
    <lineage>
        <taxon>Bacteria</taxon>
        <taxon>Bacillati</taxon>
        <taxon>Actinomycetota</taxon>
        <taxon>Actinomycetes</taxon>
        <taxon>Propionibacteriales</taxon>
        <taxon>Propionibacteriaceae</taxon>
        <taxon>Propioniciclava</taxon>
    </lineage>
</organism>
<evidence type="ECO:0000313" key="2">
    <source>
        <dbReference type="Proteomes" id="UP001434337"/>
    </source>
</evidence>
<dbReference type="InterPro" id="IPR021678">
    <property type="entry name" value="DUF3263"/>
</dbReference>
<name>A0ABZ3C8P1_9ACTN</name>
<evidence type="ECO:0000313" key="1">
    <source>
        <dbReference type="EMBL" id="WZW99143.1"/>
    </source>
</evidence>
<accession>A0ABZ3C8P1</accession>
<reference evidence="1 2" key="1">
    <citation type="journal article" date="2023" name="Environ Microbiome">
        <title>A coral-associated actinobacterium mitigates coral bleaching under heat stress.</title>
        <authorList>
            <person name="Li J."/>
            <person name="Zou Y."/>
            <person name="Li Q."/>
            <person name="Zhang J."/>
            <person name="Bourne D.G."/>
            <person name="Lyu Y."/>
            <person name="Liu C."/>
            <person name="Zhang S."/>
        </authorList>
    </citation>
    <scope>NUCLEOTIDE SEQUENCE [LARGE SCALE GENOMIC DNA]</scope>
    <source>
        <strain evidence="1 2">SCSIO 13291</strain>
    </source>
</reference>
<dbReference type="Pfam" id="PF11662">
    <property type="entry name" value="DUF3263"/>
    <property type="match status" value="1"/>
</dbReference>